<dbReference type="RefSeq" id="WP_013324348.1">
    <property type="nucleotide sequence ID" value="NC_014501.1"/>
</dbReference>
<dbReference type="EMBL" id="CP002198">
    <property type="protein sequence ID" value="ADN16285.1"/>
    <property type="molecule type" value="Genomic_DNA"/>
</dbReference>
<dbReference type="InterPro" id="IPR011635">
    <property type="entry name" value="CARDB"/>
</dbReference>
<keyword evidence="1" id="KW-0472">Membrane</keyword>
<dbReference type="eggNOG" id="COG1572">
    <property type="taxonomic scope" value="Bacteria"/>
</dbReference>
<sequence length="140" mass="15540">MKRKTVPYKFKLSKSRQHLSAEWVTFFIACLIVLTLVGLVIYIWITQEDKPPVLSITSSTEIRVAQGQYYVPFEVTNTGGGTAESVQVIGELLIDGKTQEAGEQQIDFLSGGETSKGAFIFTHNPQQGNLMIRVASYKLP</sequence>
<gene>
    <name evidence="3" type="ordered locus">Cyan7822_4371</name>
</gene>
<reference evidence="4" key="1">
    <citation type="journal article" date="2011" name="MBio">
        <title>Novel metabolic attributes of the genus Cyanothece, comprising a group of unicellular nitrogen-fixing Cyanobacteria.</title>
        <authorList>
            <person name="Bandyopadhyay A."/>
            <person name="Elvitigala T."/>
            <person name="Welsh E."/>
            <person name="Stockel J."/>
            <person name="Liberton M."/>
            <person name="Min H."/>
            <person name="Sherman L.A."/>
            <person name="Pakrasi H.B."/>
        </authorList>
    </citation>
    <scope>NUCLEOTIDE SEQUENCE [LARGE SCALE GENOMIC DNA]</scope>
    <source>
        <strain evidence="4">PCC 7822</strain>
    </source>
</reference>
<name>E0UB40_GLOV7</name>
<dbReference type="AlphaFoldDB" id="E0UB40"/>
<keyword evidence="1" id="KW-1133">Transmembrane helix</keyword>
<evidence type="ECO:0000259" key="2">
    <source>
        <dbReference type="Pfam" id="PF07705"/>
    </source>
</evidence>
<evidence type="ECO:0000313" key="4">
    <source>
        <dbReference type="Proteomes" id="UP000008206"/>
    </source>
</evidence>
<organism evidence="3 4">
    <name type="scientific">Gloeothece verrucosa (strain PCC 7822)</name>
    <name type="common">Cyanothece sp. (strain PCC 7822)</name>
    <dbReference type="NCBI Taxonomy" id="497965"/>
    <lineage>
        <taxon>Bacteria</taxon>
        <taxon>Bacillati</taxon>
        <taxon>Cyanobacteriota</taxon>
        <taxon>Cyanophyceae</taxon>
        <taxon>Oscillatoriophycideae</taxon>
        <taxon>Chroococcales</taxon>
        <taxon>Aphanothecaceae</taxon>
        <taxon>Gloeothece</taxon>
        <taxon>Gloeothece verrucosa</taxon>
    </lineage>
</organism>
<evidence type="ECO:0000313" key="3">
    <source>
        <dbReference type="EMBL" id="ADN16285.1"/>
    </source>
</evidence>
<dbReference type="KEGG" id="cyj:Cyan7822_4371"/>
<dbReference type="NCBIfam" id="TIGR02588">
    <property type="entry name" value="TIGR02588 family protein"/>
    <property type="match status" value="1"/>
</dbReference>
<proteinExistence type="predicted"/>
<feature type="transmembrane region" description="Helical" evidence="1">
    <location>
        <begin position="21"/>
        <end position="45"/>
    </location>
</feature>
<dbReference type="STRING" id="497965.Cyan7822_4371"/>
<feature type="domain" description="CARDB" evidence="2">
    <location>
        <begin position="54"/>
        <end position="134"/>
    </location>
</feature>
<accession>E0UB40</accession>
<protein>
    <recommendedName>
        <fullName evidence="2">CARDB domain-containing protein</fullName>
    </recommendedName>
</protein>
<evidence type="ECO:0000256" key="1">
    <source>
        <dbReference type="SAM" id="Phobius"/>
    </source>
</evidence>
<dbReference type="OrthoDB" id="424854at2"/>
<dbReference type="InterPro" id="IPR013417">
    <property type="entry name" value="CHP02588"/>
</dbReference>
<dbReference type="Pfam" id="PF07705">
    <property type="entry name" value="CARDB"/>
    <property type="match status" value="1"/>
</dbReference>
<dbReference type="HOGENOM" id="CLU_147394_1_0_3"/>
<keyword evidence="1" id="KW-0812">Transmembrane</keyword>
<dbReference type="Proteomes" id="UP000008206">
    <property type="component" value="Chromosome"/>
</dbReference>
<keyword evidence="4" id="KW-1185">Reference proteome</keyword>